<dbReference type="PANTHER" id="PTHR43453">
    <property type="entry name" value="RRNA METHYLASE-LIKE"/>
    <property type="match status" value="1"/>
</dbReference>
<keyword evidence="1 7" id="KW-0820">tRNA-binding</keyword>
<comment type="similarity">
    <text evidence="7">Belongs to the class IV-like SAM-binding methyltransferase superfamily. RNA methyltransferase TrmH family.</text>
</comment>
<dbReference type="SUPFAM" id="SSF75217">
    <property type="entry name" value="alpha/beta knot"/>
    <property type="match status" value="1"/>
</dbReference>
<feature type="domain" description="tRNA/rRNA methyltransferase SpoU type" evidence="8">
    <location>
        <begin position="35"/>
        <end position="179"/>
    </location>
</feature>
<dbReference type="EC" id="2.1.1.34" evidence="7"/>
<evidence type="ECO:0000313" key="10">
    <source>
        <dbReference type="Proteomes" id="UP001597112"/>
    </source>
</evidence>
<dbReference type="Gene3D" id="3.40.1280.10">
    <property type="match status" value="1"/>
</dbReference>
<dbReference type="InterPro" id="IPR029026">
    <property type="entry name" value="tRNA_m1G_MTases_N"/>
</dbReference>
<dbReference type="Proteomes" id="UP001597112">
    <property type="component" value="Unassembled WGS sequence"/>
</dbReference>
<evidence type="ECO:0000256" key="7">
    <source>
        <dbReference type="HAMAP-Rule" id="MF_02060"/>
    </source>
</evidence>
<dbReference type="GO" id="GO:0008168">
    <property type="term" value="F:methyltransferase activity"/>
    <property type="evidence" value="ECO:0007669"/>
    <property type="project" value="UniProtKB-KW"/>
</dbReference>
<organism evidence="9 10">
    <name type="scientific">Ohtaekwangia kribbensis</name>
    <dbReference type="NCBI Taxonomy" id="688913"/>
    <lineage>
        <taxon>Bacteria</taxon>
        <taxon>Pseudomonadati</taxon>
        <taxon>Bacteroidota</taxon>
        <taxon>Cytophagia</taxon>
        <taxon>Cytophagales</taxon>
        <taxon>Fulvivirgaceae</taxon>
        <taxon>Ohtaekwangia</taxon>
    </lineage>
</organism>
<feature type="binding site" evidence="7">
    <location>
        <position position="160"/>
    </location>
    <ligand>
        <name>S-adenosyl-L-methionine</name>
        <dbReference type="ChEBI" id="CHEBI:59789"/>
    </ligand>
</feature>
<sequence length="227" mass="26261">MTDKDFKVLDHLSQFVSDHKKEFVEKVLSNRTHHVTVVLEDIFQSQNASAVIRTCECMGLQDIHIIEMISKYEINRRVLKGANKWMNLHRYRTRDTNNVEACFQYLHDQGYKILVADPDEDGKSIHDIDVTENKVALLFGNELRGVSSYALQHADQKIRIPMYGFTESLNISVSVAICLNALITKLHGSSTAFGLSDEEKEAMRLDWYRKIVKRSDLIEREFLRTIQ</sequence>
<keyword evidence="5 7" id="KW-0819">tRNA processing</keyword>
<reference evidence="10" key="1">
    <citation type="journal article" date="2019" name="Int. J. Syst. Evol. Microbiol.">
        <title>The Global Catalogue of Microorganisms (GCM) 10K type strain sequencing project: providing services to taxonomists for standard genome sequencing and annotation.</title>
        <authorList>
            <consortium name="The Broad Institute Genomics Platform"/>
            <consortium name="The Broad Institute Genome Sequencing Center for Infectious Disease"/>
            <person name="Wu L."/>
            <person name="Ma J."/>
        </authorList>
    </citation>
    <scope>NUCLEOTIDE SEQUENCE [LARGE SCALE GENOMIC DNA]</scope>
    <source>
        <strain evidence="10">CCUG 58938</strain>
    </source>
</reference>
<comment type="catalytic activity">
    <reaction evidence="7">
        <text>guanosine(18) in tRNA + S-adenosyl-L-methionine = 2'-O-methylguanosine(18) in tRNA + S-adenosyl-L-homocysteine + H(+)</text>
        <dbReference type="Rhea" id="RHEA:20077"/>
        <dbReference type="Rhea" id="RHEA-COMP:10190"/>
        <dbReference type="Rhea" id="RHEA-COMP:10192"/>
        <dbReference type="ChEBI" id="CHEBI:15378"/>
        <dbReference type="ChEBI" id="CHEBI:57856"/>
        <dbReference type="ChEBI" id="CHEBI:59789"/>
        <dbReference type="ChEBI" id="CHEBI:74269"/>
        <dbReference type="ChEBI" id="CHEBI:74445"/>
        <dbReference type="EC" id="2.1.1.34"/>
    </reaction>
</comment>
<evidence type="ECO:0000259" key="8">
    <source>
        <dbReference type="Pfam" id="PF00588"/>
    </source>
</evidence>
<evidence type="ECO:0000256" key="4">
    <source>
        <dbReference type="ARBA" id="ARBA00022691"/>
    </source>
</evidence>
<dbReference type="HAMAP" id="MF_02060">
    <property type="entry name" value="tRNA_methyltr_TrmH"/>
    <property type="match status" value="1"/>
</dbReference>
<accession>A0ABW3JVR2</accession>
<comment type="function">
    <text evidence="7">Catalyzes the 2'-O methylation of guanosine at position 18 in tRNA.</text>
</comment>
<evidence type="ECO:0000256" key="1">
    <source>
        <dbReference type="ARBA" id="ARBA00022555"/>
    </source>
</evidence>
<keyword evidence="3 7" id="KW-0808">Transferase</keyword>
<comment type="caution">
    <text evidence="9">The sequence shown here is derived from an EMBL/GenBank/DDBJ whole genome shotgun (WGS) entry which is preliminary data.</text>
</comment>
<gene>
    <name evidence="7" type="primary">trmH</name>
    <name evidence="9" type="ORF">ACFQ21_02025</name>
</gene>
<dbReference type="RefSeq" id="WP_377574094.1">
    <property type="nucleotide sequence ID" value="NZ_JBHTKA010000001.1"/>
</dbReference>
<evidence type="ECO:0000256" key="3">
    <source>
        <dbReference type="ARBA" id="ARBA00022679"/>
    </source>
</evidence>
<dbReference type="EMBL" id="JBHTKA010000001">
    <property type="protein sequence ID" value="MFD0998057.1"/>
    <property type="molecule type" value="Genomic_DNA"/>
</dbReference>
<evidence type="ECO:0000256" key="2">
    <source>
        <dbReference type="ARBA" id="ARBA00022603"/>
    </source>
</evidence>
<dbReference type="Pfam" id="PF00588">
    <property type="entry name" value="SpoU_methylase"/>
    <property type="match status" value="1"/>
</dbReference>
<protein>
    <recommendedName>
        <fullName evidence="7">tRNA (guanosine(18)-2'-O)-methyltransferase</fullName>
        <ecNumber evidence="7">2.1.1.34</ecNumber>
    </recommendedName>
    <alternativeName>
        <fullName evidence="7">tRNA [Gm18] methyltransferase</fullName>
    </alternativeName>
</protein>
<evidence type="ECO:0000313" key="9">
    <source>
        <dbReference type="EMBL" id="MFD0998057.1"/>
    </source>
</evidence>
<dbReference type="CDD" id="cd18092">
    <property type="entry name" value="SpoU-like_TrmH"/>
    <property type="match status" value="1"/>
</dbReference>
<keyword evidence="10" id="KW-1185">Reference proteome</keyword>
<comment type="caution">
    <text evidence="7">Lacks conserved residue(s) required for the propagation of feature annotation.</text>
</comment>
<dbReference type="GO" id="GO:0032259">
    <property type="term" value="P:methylation"/>
    <property type="evidence" value="ECO:0007669"/>
    <property type="project" value="UniProtKB-KW"/>
</dbReference>
<dbReference type="InterPro" id="IPR029028">
    <property type="entry name" value="Alpha/beta_knot_MTases"/>
</dbReference>
<keyword evidence="6 7" id="KW-0694">RNA-binding</keyword>
<dbReference type="PANTHER" id="PTHR43453:SF1">
    <property type="entry name" value="TRNA_RRNA METHYLTRANSFERASE SPOU TYPE DOMAIN-CONTAINING PROTEIN"/>
    <property type="match status" value="1"/>
</dbReference>
<dbReference type="InterPro" id="IPR033671">
    <property type="entry name" value="TrmH"/>
</dbReference>
<proteinExistence type="inferred from homology"/>
<keyword evidence="4 7" id="KW-0949">S-adenosyl-L-methionine</keyword>
<feature type="binding site" evidence="7">
    <location>
        <position position="169"/>
    </location>
    <ligand>
        <name>S-adenosyl-L-methionine</name>
        <dbReference type="ChEBI" id="CHEBI:59789"/>
    </ligand>
</feature>
<dbReference type="InterPro" id="IPR001537">
    <property type="entry name" value="SpoU_MeTrfase"/>
</dbReference>
<keyword evidence="2 7" id="KW-0489">Methyltransferase</keyword>
<name>A0ABW3JVR2_9BACT</name>
<evidence type="ECO:0000256" key="6">
    <source>
        <dbReference type="ARBA" id="ARBA00022884"/>
    </source>
</evidence>
<evidence type="ECO:0000256" key="5">
    <source>
        <dbReference type="ARBA" id="ARBA00022694"/>
    </source>
</evidence>